<evidence type="ECO:0000256" key="1">
    <source>
        <dbReference type="SAM" id="Phobius"/>
    </source>
</evidence>
<sequence length="152" mass="17194">VVHLLFRSSACFTLPTSARVDLSWFQHIRDFSKSFIVYSLGPGIQDLLAVVLNPRVLPTVSSFRSFFLGVMQGFWALLLTRVLQPGKHKGAYFGLLLFLATGFICGQLVETTSNRVNARRIECGRIMDKKKETHILECRNEYDDSSPNPPCR</sequence>
<evidence type="ECO:0000313" key="3">
    <source>
        <dbReference type="Proteomes" id="UP000789405"/>
    </source>
</evidence>
<keyword evidence="1" id="KW-0812">Transmembrane</keyword>
<dbReference type="AlphaFoldDB" id="A0A9N9JZX9"/>
<keyword evidence="1" id="KW-1133">Transmembrane helix</keyword>
<protein>
    <submittedName>
        <fullName evidence="2">25210_t:CDS:1</fullName>
    </submittedName>
</protein>
<name>A0A9N9JZX9_9GLOM</name>
<dbReference type="Proteomes" id="UP000789405">
    <property type="component" value="Unassembled WGS sequence"/>
</dbReference>
<keyword evidence="3" id="KW-1185">Reference proteome</keyword>
<gene>
    <name evidence="2" type="ORF">DERYTH_LOCUS23603</name>
</gene>
<evidence type="ECO:0000313" key="2">
    <source>
        <dbReference type="EMBL" id="CAG8802095.1"/>
    </source>
</evidence>
<feature type="transmembrane region" description="Helical" evidence="1">
    <location>
        <begin position="90"/>
        <end position="109"/>
    </location>
</feature>
<keyword evidence="1" id="KW-0472">Membrane</keyword>
<dbReference type="EMBL" id="CAJVPY010036537">
    <property type="protein sequence ID" value="CAG8802095.1"/>
    <property type="molecule type" value="Genomic_DNA"/>
</dbReference>
<proteinExistence type="predicted"/>
<organism evidence="2 3">
    <name type="scientific">Dentiscutata erythropus</name>
    <dbReference type="NCBI Taxonomy" id="1348616"/>
    <lineage>
        <taxon>Eukaryota</taxon>
        <taxon>Fungi</taxon>
        <taxon>Fungi incertae sedis</taxon>
        <taxon>Mucoromycota</taxon>
        <taxon>Glomeromycotina</taxon>
        <taxon>Glomeromycetes</taxon>
        <taxon>Diversisporales</taxon>
        <taxon>Gigasporaceae</taxon>
        <taxon>Dentiscutata</taxon>
    </lineage>
</organism>
<accession>A0A9N9JZX9</accession>
<comment type="caution">
    <text evidence="2">The sequence shown here is derived from an EMBL/GenBank/DDBJ whole genome shotgun (WGS) entry which is preliminary data.</text>
</comment>
<feature type="non-terminal residue" evidence="2">
    <location>
        <position position="152"/>
    </location>
</feature>
<reference evidence="2" key="1">
    <citation type="submission" date="2021-06" db="EMBL/GenBank/DDBJ databases">
        <authorList>
            <person name="Kallberg Y."/>
            <person name="Tangrot J."/>
            <person name="Rosling A."/>
        </authorList>
    </citation>
    <scope>NUCLEOTIDE SEQUENCE</scope>
    <source>
        <strain evidence="2">MA453B</strain>
    </source>
</reference>
<feature type="transmembrane region" description="Helical" evidence="1">
    <location>
        <begin position="65"/>
        <end position="83"/>
    </location>
</feature>